<name>A0AAW2H6W4_9NEOP</name>
<sequence>MGHRKVLQELAKEGLAKKGIFLALWEGGTYEEDLKRALVSFRIPQSRKELFKAQQTTSLRAKNRTLKPIPFSLEDLDKFLSNLFSSEDLLDHAIAFLLSTGRRSEELLRGGEFKALKRDWMRLNNPAKKRGKGRKTDFPVLWDSEVLLGLVAQIAHEDLSSATCSEADIWVGMNDIADQLRSMGKKNVIGLKNIMDKEGLKESLNTLI</sequence>
<dbReference type="EMBL" id="JARGDH010000023">
    <property type="protein sequence ID" value="KAL0265468.1"/>
    <property type="molecule type" value="Genomic_DNA"/>
</dbReference>
<dbReference type="InterPro" id="IPR038280">
    <property type="entry name" value="ResT/TelK_cat_sf"/>
</dbReference>
<evidence type="ECO:0000313" key="1">
    <source>
        <dbReference type="EMBL" id="KAL0265468.1"/>
    </source>
</evidence>
<evidence type="ECO:0008006" key="2">
    <source>
        <dbReference type="Google" id="ProtNLM"/>
    </source>
</evidence>
<protein>
    <recommendedName>
        <fullName evidence="2">Tyr recombinase domain-containing protein</fullName>
    </recommendedName>
</protein>
<dbReference type="AlphaFoldDB" id="A0AAW2H6W4"/>
<organism evidence="1">
    <name type="scientific">Menopon gallinae</name>
    <name type="common">poultry shaft louse</name>
    <dbReference type="NCBI Taxonomy" id="328185"/>
    <lineage>
        <taxon>Eukaryota</taxon>
        <taxon>Metazoa</taxon>
        <taxon>Ecdysozoa</taxon>
        <taxon>Arthropoda</taxon>
        <taxon>Hexapoda</taxon>
        <taxon>Insecta</taxon>
        <taxon>Pterygota</taxon>
        <taxon>Neoptera</taxon>
        <taxon>Paraneoptera</taxon>
        <taxon>Psocodea</taxon>
        <taxon>Troctomorpha</taxon>
        <taxon>Phthiraptera</taxon>
        <taxon>Amblycera</taxon>
        <taxon>Menoponidae</taxon>
        <taxon>Menopon</taxon>
    </lineage>
</organism>
<gene>
    <name evidence="1" type="ORF">PYX00_010971</name>
</gene>
<proteinExistence type="predicted"/>
<comment type="caution">
    <text evidence="1">The sequence shown here is derived from an EMBL/GenBank/DDBJ whole genome shotgun (WGS) entry which is preliminary data.</text>
</comment>
<dbReference type="Gene3D" id="1.10.443.30">
    <property type="entry name" value="Telomere resolvase"/>
    <property type="match status" value="1"/>
</dbReference>
<accession>A0AAW2H6W4</accession>
<reference evidence="1" key="1">
    <citation type="journal article" date="2024" name="Gigascience">
        <title>Chromosome-level genome of the poultry shaft louse Menopon gallinae provides insight into the host-switching and adaptive evolution of parasitic lice.</title>
        <authorList>
            <person name="Xu Y."/>
            <person name="Ma L."/>
            <person name="Liu S."/>
            <person name="Liang Y."/>
            <person name="Liu Q."/>
            <person name="He Z."/>
            <person name="Tian L."/>
            <person name="Duan Y."/>
            <person name="Cai W."/>
            <person name="Li H."/>
            <person name="Song F."/>
        </authorList>
    </citation>
    <scope>NUCLEOTIDE SEQUENCE</scope>
    <source>
        <strain evidence="1">Cailab_2023a</strain>
    </source>
</reference>